<dbReference type="PANTHER" id="PTHR43611:SF3">
    <property type="entry name" value="FLAVIN MONONUCLEOTIDE HYDROLASE 1, CHLOROPLATIC"/>
    <property type="match status" value="1"/>
</dbReference>
<protein>
    <submittedName>
        <fullName evidence="1">Phosphatase</fullName>
    </submittedName>
</protein>
<gene>
    <name evidence="1" type="ORF">LIER_23923</name>
</gene>
<dbReference type="Pfam" id="PF00702">
    <property type="entry name" value="Hydrolase"/>
    <property type="match status" value="1"/>
</dbReference>
<dbReference type="PANTHER" id="PTHR43611">
    <property type="entry name" value="ALPHA-D-GLUCOSE 1-PHOSPHATE PHOSPHATASE"/>
    <property type="match status" value="1"/>
</dbReference>
<keyword evidence="2" id="KW-1185">Reference proteome</keyword>
<dbReference type="InterPro" id="IPR036412">
    <property type="entry name" value="HAD-like_sf"/>
</dbReference>
<dbReference type="Proteomes" id="UP001454036">
    <property type="component" value="Unassembled WGS sequence"/>
</dbReference>
<evidence type="ECO:0000313" key="2">
    <source>
        <dbReference type="Proteomes" id="UP001454036"/>
    </source>
</evidence>
<dbReference type="SFLD" id="SFLDS00003">
    <property type="entry name" value="Haloacid_Dehalogenase"/>
    <property type="match status" value="1"/>
</dbReference>
<dbReference type="AlphaFoldDB" id="A0AAV3QZ55"/>
<proteinExistence type="predicted"/>
<dbReference type="InterPro" id="IPR006439">
    <property type="entry name" value="HAD-SF_hydro_IA"/>
</dbReference>
<reference evidence="1 2" key="1">
    <citation type="submission" date="2024-01" db="EMBL/GenBank/DDBJ databases">
        <title>The complete chloroplast genome sequence of Lithospermum erythrorhizon: insights into the phylogenetic relationship among Boraginaceae species and the maternal lineages of purple gromwells.</title>
        <authorList>
            <person name="Okada T."/>
            <person name="Watanabe K."/>
        </authorList>
    </citation>
    <scope>NUCLEOTIDE SEQUENCE [LARGE SCALE GENOMIC DNA]</scope>
</reference>
<dbReference type="Gene3D" id="3.40.50.1000">
    <property type="entry name" value="HAD superfamily/HAD-like"/>
    <property type="match status" value="1"/>
</dbReference>
<organism evidence="1 2">
    <name type="scientific">Lithospermum erythrorhizon</name>
    <name type="common">Purple gromwell</name>
    <name type="synonym">Lithospermum officinale var. erythrorhizon</name>
    <dbReference type="NCBI Taxonomy" id="34254"/>
    <lineage>
        <taxon>Eukaryota</taxon>
        <taxon>Viridiplantae</taxon>
        <taxon>Streptophyta</taxon>
        <taxon>Embryophyta</taxon>
        <taxon>Tracheophyta</taxon>
        <taxon>Spermatophyta</taxon>
        <taxon>Magnoliopsida</taxon>
        <taxon>eudicotyledons</taxon>
        <taxon>Gunneridae</taxon>
        <taxon>Pentapetalae</taxon>
        <taxon>asterids</taxon>
        <taxon>lamiids</taxon>
        <taxon>Boraginales</taxon>
        <taxon>Boraginaceae</taxon>
        <taxon>Boraginoideae</taxon>
        <taxon>Lithospermeae</taxon>
        <taxon>Lithospermum</taxon>
    </lineage>
</organism>
<comment type="caution">
    <text evidence="1">The sequence shown here is derived from an EMBL/GenBank/DDBJ whole genome shotgun (WGS) entry which is preliminary data.</text>
</comment>
<sequence length="241" mass="27972">MMALSLSRFPSIYFIKSTPTNFSIKMSSLTTSLSISPKATNKKLPILLFDVMDTIVRDPFYHHIPNFFRMSMKELLDSKHPTAWIEFEKGLIDEMELTRKFFKDGRYFDIEGLKNCVQEGYSYIDGIEELLHDLQKNGYEIHAFTNYPIWYQMIEEKLKLSNYLSWTFCSCVIGKRKPEAEFYLEVQKRLGVEPANCVFIDDRLKNVEAAMEAGFSGIHFKNAETLGKELSLLGINLLKDE</sequence>
<evidence type="ECO:0000313" key="1">
    <source>
        <dbReference type="EMBL" id="GAA0169432.1"/>
    </source>
</evidence>
<dbReference type="EMBL" id="BAABME010006845">
    <property type="protein sequence ID" value="GAA0169432.1"/>
    <property type="molecule type" value="Genomic_DNA"/>
</dbReference>
<accession>A0AAV3QZ55</accession>
<dbReference type="SUPFAM" id="SSF56784">
    <property type="entry name" value="HAD-like"/>
    <property type="match status" value="1"/>
</dbReference>
<dbReference type="InterPro" id="IPR023214">
    <property type="entry name" value="HAD_sf"/>
</dbReference>
<dbReference type="SFLD" id="SFLDG01129">
    <property type="entry name" value="C1.5:_HAD__Beta-PGM__Phosphata"/>
    <property type="match status" value="1"/>
</dbReference>
<name>A0AAV3QZ55_LITER</name>
<dbReference type="NCBIfam" id="TIGR01549">
    <property type="entry name" value="HAD-SF-IA-v1"/>
    <property type="match status" value="1"/>
</dbReference>
<dbReference type="NCBIfam" id="TIGR01509">
    <property type="entry name" value="HAD-SF-IA-v3"/>
    <property type="match status" value="1"/>
</dbReference>